<dbReference type="InterPro" id="IPR015422">
    <property type="entry name" value="PyrdxlP-dep_Trfase_small"/>
</dbReference>
<reference evidence="6 7" key="1">
    <citation type="submission" date="2016-02" db="EMBL/GenBank/DDBJ databases">
        <title>Complete genome sequencing and analysis of ATSB10, Dyella thiooxydans isolated from rhizosphere soil of sunflower (Helianthus annuus L.).</title>
        <authorList>
            <person name="Lee Y."/>
            <person name="Hwangbo K."/>
            <person name="Chung H."/>
            <person name="Yoo J."/>
            <person name="Kim K.Y."/>
            <person name="Sa T.M."/>
            <person name="Um Y."/>
            <person name="Madhaiyan M."/>
        </authorList>
    </citation>
    <scope>NUCLEOTIDE SEQUENCE [LARGE SCALE GENOMIC DNA]</scope>
    <source>
        <strain evidence="6 7">ATSB10</strain>
    </source>
</reference>
<dbReference type="PANTHER" id="PTHR30244:SF36">
    <property type="entry name" value="3-OXO-GLUCOSE-6-PHOSPHATE:GLUTAMATE AMINOTRANSFERASE"/>
    <property type="match status" value="1"/>
</dbReference>
<name>A0A160N4P7_9GAMM</name>
<dbReference type="KEGG" id="dtx:ATSB10_36020"/>
<evidence type="ECO:0000256" key="2">
    <source>
        <dbReference type="ARBA" id="ARBA00037999"/>
    </source>
</evidence>
<evidence type="ECO:0000256" key="4">
    <source>
        <dbReference type="PIRSR" id="PIRSR000390-2"/>
    </source>
</evidence>
<evidence type="ECO:0000313" key="6">
    <source>
        <dbReference type="EMBL" id="AND71056.1"/>
    </source>
</evidence>
<dbReference type="InterPro" id="IPR015421">
    <property type="entry name" value="PyrdxlP-dep_Trfase_major"/>
</dbReference>
<dbReference type="Proteomes" id="UP000077255">
    <property type="component" value="Chromosome"/>
</dbReference>
<evidence type="ECO:0000313" key="7">
    <source>
        <dbReference type="Proteomes" id="UP000077255"/>
    </source>
</evidence>
<feature type="active site" description="Proton acceptor" evidence="3">
    <location>
        <position position="186"/>
    </location>
</feature>
<evidence type="ECO:0000256" key="3">
    <source>
        <dbReference type="PIRSR" id="PIRSR000390-1"/>
    </source>
</evidence>
<accession>A0A160N4P7</accession>
<dbReference type="PATRIC" id="fig|445710.3.peg.3601"/>
<evidence type="ECO:0000256" key="1">
    <source>
        <dbReference type="ARBA" id="ARBA00022898"/>
    </source>
</evidence>
<dbReference type="InterPro" id="IPR000653">
    <property type="entry name" value="DegT/StrS_aminotransferase"/>
</dbReference>
<sequence>MQQINDLSARISGHSARIKAALSRVVDSGWLVLGPEVKGFEAAFAGYLGTGDCVTVANGTDAIELALRALGVGPGSKVATVANAGMYTGTALAAIGASPWFMDVDFDSRNVTMDEVVRAVEAGVQAVVVTHLYGLAARDIASIAGYCRQKGVWLLEDCAQAHGARIDGKHVGTFGDAASFSFYPTKNLGALGDGGAVVTDLPAIAERVRLLRQYGWTAKYRVQAHGARNSRLDELQAAILSELLPFLDAANTQRRAISQRYSTGINHPLVKVPNHDGEGYVAHLYVVTSPDRDLLREHLRTVGIAAEVHYPIPDHLQPVYGDSYAGLKLEVTEKLAGEILTLPCYPEMSGAAVDAVIRAVNGWRA</sequence>
<gene>
    <name evidence="6" type="ORF">ATSB10_36020</name>
</gene>
<dbReference type="InterPro" id="IPR015424">
    <property type="entry name" value="PyrdxlP-dep_Trfase"/>
</dbReference>
<dbReference type="SUPFAM" id="SSF53383">
    <property type="entry name" value="PLP-dependent transferases"/>
    <property type="match status" value="1"/>
</dbReference>
<dbReference type="STRING" id="445710.ATSB10_36020"/>
<dbReference type="PANTHER" id="PTHR30244">
    <property type="entry name" value="TRANSAMINASE"/>
    <property type="match status" value="1"/>
</dbReference>
<dbReference type="CDD" id="cd00616">
    <property type="entry name" value="AHBA_syn"/>
    <property type="match status" value="1"/>
</dbReference>
<dbReference type="GO" id="GO:0000271">
    <property type="term" value="P:polysaccharide biosynthetic process"/>
    <property type="evidence" value="ECO:0007669"/>
    <property type="project" value="TreeGrafter"/>
</dbReference>
<dbReference type="EMBL" id="CP014841">
    <property type="protein sequence ID" value="AND71056.1"/>
    <property type="molecule type" value="Genomic_DNA"/>
</dbReference>
<organism evidence="6 7">
    <name type="scientific">Dyella thiooxydans</name>
    <dbReference type="NCBI Taxonomy" id="445710"/>
    <lineage>
        <taxon>Bacteria</taxon>
        <taxon>Pseudomonadati</taxon>
        <taxon>Pseudomonadota</taxon>
        <taxon>Gammaproteobacteria</taxon>
        <taxon>Lysobacterales</taxon>
        <taxon>Rhodanobacteraceae</taxon>
        <taxon>Dyella</taxon>
    </lineage>
</organism>
<dbReference type="GO" id="GO:0030170">
    <property type="term" value="F:pyridoxal phosphate binding"/>
    <property type="evidence" value="ECO:0007669"/>
    <property type="project" value="TreeGrafter"/>
</dbReference>
<dbReference type="AlphaFoldDB" id="A0A160N4P7"/>
<keyword evidence="7" id="KW-1185">Reference proteome</keyword>
<keyword evidence="1 4" id="KW-0663">Pyridoxal phosphate</keyword>
<dbReference type="Gene3D" id="3.90.1150.10">
    <property type="entry name" value="Aspartate Aminotransferase, domain 1"/>
    <property type="match status" value="1"/>
</dbReference>
<proteinExistence type="inferred from homology"/>
<dbReference type="Pfam" id="PF01041">
    <property type="entry name" value="DegT_DnrJ_EryC1"/>
    <property type="match status" value="1"/>
</dbReference>
<protein>
    <submittedName>
        <fullName evidence="6">Erythromycin biosynthesis sensory transduction protein eryC1</fullName>
    </submittedName>
</protein>
<dbReference type="Gene3D" id="3.40.640.10">
    <property type="entry name" value="Type I PLP-dependent aspartate aminotransferase-like (Major domain)"/>
    <property type="match status" value="1"/>
</dbReference>
<evidence type="ECO:0000256" key="5">
    <source>
        <dbReference type="RuleBase" id="RU004508"/>
    </source>
</evidence>
<dbReference type="OrthoDB" id="9804264at2"/>
<dbReference type="RefSeq" id="WP_063674017.1">
    <property type="nucleotide sequence ID" value="NZ_CP014841.1"/>
</dbReference>
<comment type="similarity">
    <text evidence="2 5">Belongs to the DegT/DnrJ/EryC1 family.</text>
</comment>
<dbReference type="PIRSF" id="PIRSF000390">
    <property type="entry name" value="PLP_StrS"/>
    <property type="match status" value="1"/>
</dbReference>
<dbReference type="GO" id="GO:0008483">
    <property type="term" value="F:transaminase activity"/>
    <property type="evidence" value="ECO:0007669"/>
    <property type="project" value="TreeGrafter"/>
</dbReference>
<feature type="modified residue" description="N6-(pyridoxal phosphate)lysine" evidence="4">
    <location>
        <position position="186"/>
    </location>
</feature>